<evidence type="ECO:0000313" key="2">
    <source>
        <dbReference type="Proteomes" id="UP000028488"/>
    </source>
</evidence>
<protein>
    <submittedName>
        <fullName evidence="1">Uncharacterized protein</fullName>
    </submittedName>
</protein>
<evidence type="ECO:0000313" key="1">
    <source>
        <dbReference type="EMBL" id="AII03388.1"/>
    </source>
</evidence>
<gene>
    <name evidence="1" type="ORF">EP51_01550</name>
</gene>
<accession>A0A076EE86</accession>
<dbReference type="AlphaFoldDB" id="A0A076EE86"/>
<name>A0A076EE86_RHOOP</name>
<organism evidence="1 2">
    <name type="scientific">Rhodococcus opacus</name>
    <name type="common">Nocardia opaca</name>
    <dbReference type="NCBI Taxonomy" id="37919"/>
    <lineage>
        <taxon>Bacteria</taxon>
        <taxon>Bacillati</taxon>
        <taxon>Actinomycetota</taxon>
        <taxon>Actinomycetes</taxon>
        <taxon>Mycobacteriales</taxon>
        <taxon>Nocardiaceae</taxon>
        <taxon>Rhodococcus</taxon>
    </lineage>
</organism>
<reference evidence="1 2" key="1">
    <citation type="submission" date="2014-07" db="EMBL/GenBank/DDBJ databases">
        <title>Genome Sequence of Rhodococcus opacus Strain R7, a Biodegrader of Mono- and Polycyclic Aromatic Hydrocarbons.</title>
        <authorList>
            <person name="Di Gennaro P."/>
            <person name="Zampolli J."/>
            <person name="Presti I."/>
            <person name="Cappelletti M."/>
            <person name="D'Ursi P."/>
            <person name="Orro A."/>
            <person name="Mezzelani A."/>
            <person name="Milanesi L."/>
        </authorList>
    </citation>
    <scope>NUCLEOTIDE SEQUENCE [LARGE SCALE GENOMIC DNA]</scope>
    <source>
        <strain evidence="1 2">R7</strain>
    </source>
</reference>
<dbReference type="EMBL" id="CP008947">
    <property type="protein sequence ID" value="AII03388.1"/>
    <property type="molecule type" value="Genomic_DNA"/>
</dbReference>
<sequence>MPLFAIQAAAAVTVASCQAAKRSKTHSSAFARAAVYKPGGDLRAGGETELGQHVLDVSLRCAWRDHQAGGDCFVGQALSDQLGDL</sequence>
<proteinExistence type="predicted"/>
<dbReference type="Proteomes" id="UP000028488">
    <property type="component" value="Chromosome"/>
</dbReference>